<dbReference type="EMBL" id="CAFBNE010000157">
    <property type="protein sequence ID" value="CAB4968476.1"/>
    <property type="molecule type" value="Genomic_DNA"/>
</dbReference>
<dbReference type="PROSITE" id="PS51257">
    <property type="entry name" value="PROKAR_LIPOPROTEIN"/>
    <property type="match status" value="1"/>
</dbReference>
<accession>A0A6J7LJB4</accession>
<sequence length="207" mass="20508">MRTRLKTLTVGLALATAAMAGCSSTTGSSGAVQDDVASSAPASAGAATATSTPTSDSAAPETGANQDLDTGDASGLGAKQVTAPPLTPPSQSCTTPIADNAWTSSPSLGPNGGTAQTYPFMIEVPVGSNCTNFSWISTTVSPSGGGGLVAFSSGGEANPMNNMKIPSTKNNNQEVIYYSGDVGTTVFQIQDSTGTLGGTYTVNIVAQ</sequence>
<protein>
    <submittedName>
        <fullName evidence="2">Unannotated protein</fullName>
    </submittedName>
</protein>
<feature type="compositionally biased region" description="Polar residues" evidence="1">
    <location>
        <begin position="89"/>
        <end position="110"/>
    </location>
</feature>
<feature type="region of interest" description="Disordered" evidence="1">
    <location>
        <begin position="43"/>
        <end position="110"/>
    </location>
</feature>
<gene>
    <name evidence="2" type="ORF">UFOPK3772_03108</name>
</gene>
<evidence type="ECO:0000256" key="1">
    <source>
        <dbReference type="SAM" id="MobiDB-lite"/>
    </source>
</evidence>
<name>A0A6J7LJB4_9ZZZZ</name>
<organism evidence="2">
    <name type="scientific">freshwater metagenome</name>
    <dbReference type="NCBI Taxonomy" id="449393"/>
    <lineage>
        <taxon>unclassified sequences</taxon>
        <taxon>metagenomes</taxon>
        <taxon>ecological metagenomes</taxon>
    </lineage>
</organism>
<feature type="compositionally biased region" description="Low complexity" evidence="1">
    <location>
        <begin position="43"/>
        <end position="60"/>
    </location>
</feature>
<evidence type="ECO:0000313" key="2">
    <source>
        <dbReference type="EMBL" id="CAB4968476.1"/>
    </source>
</evidence>
<reference evidence="2" key="1">
    <citation type="submission" date="2020-05" db="EMBL/GenBank/DDBJ databases">
        <authorList>
            <person name="Chiriac C."/>
            <person name="Salcher M."/>
            <person name="Ghai R."/>
            <person name="Kavagutti S V."/>
        </authorList>
    </citation>
    <scope>NUCLEOTIDE SEQUENCE</scope>
</reference>
<proteinExistence type="predicted"/>
<dbReference type="AlphaFoldDB" id="A0A6J7LJB4"/>